<reference evidence="1" key="1">
    <citation type="journal article" date="2023" name="Mol. Phylogenet. Evol.">
        <title>Genome-scale phylogeny and comparative genomics of the fungal order Sordariales.</title>
        <authorList>
            <person name="Hensen N."/>
            <person name="Bonometti L."/>
            <person name="Westerberg I."/>
            <person name="Brannstrom I.O."/>
            <person name="Guillou S."/>
            <person name="Cros-Aarteil S."/>
            <person name="Calhoun S."/>
            <person name="Haridas S."/>
            <person name="Kuo A."/>
            <person name="Mondo S."/>
            <person name="Pangilinan J."/>
            <person name="Riley R."/>
            <person name="LaButti K."/>
            <person name="Andreopoulos B."/>
            <person name="Lipzen A."/>
            <person name="Chen C."/>
            <person name="Yan M."/>
            <person name="Daum C."/>
            <person name="Ng V."/>
            <person name="Clum A."/>
            <person name="Steindorff A."/>
            <person name="Ohm R.A."/>
            <person name="Martin F."/>
            <person name="Silar P."/>
            <person name="Natvig D.O."/>
            <person name="Lalanne C."/>
            <person name="Gautier V."/>
            <person name="Ament-Velasquez S.L."/>
            <person name="Kruys A."/>
            <person name="Hutchinson M.I."/>
            <person name="Powell A.J."/>
            <person name="Barry K."/>
            <person name="Miller A.N."/>
            <person name="Grigoriev I.V."/>
            <person name="Debuchy R."/>
            <person name="Gladieux P."/>
            <person name="Hiltunen Thoren M."/>
            <person name="Johannesson H."/>
        </authorList>
    </citation>
    <scope>NUCLEOTIDE SEQUENCE</scope>
    <source>
        <strain evidence="1">CBS 123565</strain>
    </source>
</reference>
<name>A0AAN6ZF31_9PEZI</name>
<comment type="caution">
    <text evidence="1">The sequence shown here is derived from an EMBL/GenBank/DDBJ whole genome shotgun (WGS) entry which is preliminary data.</text>
</comment>
<protein>
    <submittedName>
        <fullName evidence="1">Uncharacterized protein</fullName>
    </submittedName>
</protein>
<reference evidence="1" key="2">
    <citation type="submission" date="2023-05" db="EMBL/GenBank/DDBJ databases">
        <authorList>
            <consortium name="Lawrence Berkeley National Laboratory"/>
            <person name="Steindorff A."/>
            <person name="Hensen N."/>
            <person name="Bonometti L."/>
            <person name="Westerberg I."/>
            <person name="Brannstrom I.O."/>
            <person name="Guillou S."/>
            <person name="Cros-Aarteil S."/>
            <person name="Calhoun S."/>
            <person name="Haridas S."/>
            <person name="Kuo A."/>
            <person name="Mondo S."/>
            <person name="Pangilinan J."/>
            <person name="Riley R."/>
            <person name="Labutti K."/>
            <person name="Andreopoulos B."/>
            <person name="Lipzen A."/>
            <person name="Chen C."/>
            <person name="Yanf M."/>
            <person name="Daum C."/>
            <person name="Ng V."/>
            <person name="Clum A."/>
            <person name="Ohm R."/>
            <person name="Martin F."/>
            <person name="Silar P."/>
            <person name="Natvig D."/>
            <person name="Lalanne C."/>
            <person name="Gautier V."/>
            <person name="Ament-Velasquez S.L."/>
            <person name="Kruys A."/>
            <person name="Hutchinson M.I."/>
            <person name="Powell A.J."/>
            <person name="Barry K."/>
            <person name="Miller A.N."/>
            <person name="Grigoriev I.V."/>
            <person name="Debuchy R."/>
            <person name="Gladieux P."/>
            <person name="Thoren M.H."/>
            <person name="Johannesson H."/>
        </authorList>
    </citation>
    <scope>NUCLEOTIDE SEQUENCE</scope>
    <source>
        <strain evidence="1">CBS 123565</strain>
    </source>
</reference>
<dbReference type="Proteomes" id="UP001304895">
    <property type="component" value="Unassembled WGS sequence"/>
</dbReference>
<proteinExistence type="predicted"/>
<dbReference type="AlphaFoldDB" id="A0AAN6ZF31"/>
<sequence>SRRRHRWPACSGLLTTLFEKHTQKDSILRYTPSPLSEQRGTIHRSYIVREAYSEGGYTTLLENKISAPRDARLPLFTTSA</sequence>
<organism evidence="1 2">
    <name type="scientific">Trichocladium antarcticum</name>
    <dbReference type="NCBI Taxonomy" id="1450529"/>
    <lineage>
        <taxon>Eukaryota</taxon>
        <taxon>Fungi</taxon>
        <taxon>Dikarya</taxon>
        <taxon>Ascomycota</taxon>
        <taxon>Pezizomycotina</taxon>
        <taxon>Sordariomycetes</taxon>
        <taxon>Sordariomycetidae</taxon>
        <taxon>Sordariales</taxon>
        <taxon>Chaetomiaceae</taxon>
        <taxon>Trichocladium</taxon>
    </lineage>
</organism>
<accession>A0AAN6ZF31</accession>
<dbReference type="EMBL" id="MU853403">
    <property type="protein sequence ID" value="KAK4136760.1"/>
    <property type="molecule type" value="Genomic_DNA"/>
</dbReference>
<gene>
    <name evidence="1" type="ORF">BT67DRAFT_439772</name>
</gene>
<evidence type="ECO:0000313" key="2">
    <source>
        <dbReference type="Proteomes" id="UP001304895"/>
    </source>
</evidence>
<keyword evidence="2" id="KW-1185">Reference proteome</keyword>
<feature type="non-terminal residue" evidence="1">
    <location>
        <position position="1"/>
    </location>
</feature>
<evidence type="ECO:0000313" key="1">
    <source>
        <dbReference type="EMBL" id="KAK4136760.1"/>
    </source>
</evidence>